<feature type="domain" description="TonB-dependent receptor plug" evidence="14">
    <location>
        <begin position="119"/>
        <end position="228"/>
    </location>
</feature>
<evidence type="ECO:0000256" key="8">
    <source>
        <dbReference type="ARBA" id="ARBA00023170"/>
    </source>
</evidence>
<dbReference type="Pfam" id="PF13715">
    <property type="entry name" value="CarbopepD_reg_2"/>
    <property type="match status" value="1"/>
</dbReference>
<dbReference type="InterPro" id="IPR039426">
    <property type="entry name" value="TonB-dep_rcpt-like"/>
</dbReference>
<evidence type="ECO:0000256" key="4">
    <source>
        <dbReference type="ARBA" id="ARBA00022692"/>
    </source>
</evidence>
<evidence type="ECO:0000256" key="6">
    <source>
        <dbReference type="ARBA" id="ARBA00023077"/>
    </source>
</evidence>
<evidence type="ECO:0000256" key="1">
    <source>
        <dbReference type="ARBA" id="ARBA00004571"/>
    </source>
</evidence>
<dbReference type="PROSITE" id="PS52016">
    <property type="entry name" value="TONB_DEPENDENT_REC_3"/>
    <property type="match status" value="1"/>
</dbReference>
<evidence type="ECO:0000256" key="11">
    <source>
        <dbReference type="RuleBase" id="RU003357"/>
    </source>
</evidence>
<evidence type="ECO:0000256" key="2">
    <source>
        <dbReference type="ARBA" id="ARBA00022448"/>
    </source>
</evidence>
<dbReference type="Gene3D" id="2.40.170.20">
    <property type="entry name" value="TonB-dependent receptor, beta-barrel domain"/>
    <property type="match status" value="1"/>
</dbReference>
<reference evidence="15 16" key="1">
    <citation type="submission" date="2019-05" db="EMBL/GenBank/DDBJ databases">
        <title>Panacibacter sp. strain 17mud1-8 Genome sequencing and assembly.</title>
        <authorList>
            <person name="Chhetri G."/>
        </authorList>
    </citation>
    <scope>NUCLEOTIDE SEQUENCE [LARGE SCALE GENOMIC DNA]</scope>
    <source>
        <strain evidence="15 16">17mud1-8</strain>
    </source>
</reference>
<evidence type="ECO:0000256" key="5">
    <source>
        <dbReference type="ARBA" id="ARBA00022729"/>
    </source>
</evidence>
<dbReference type="PANTHER" id="PTHR30069:SF29">
    <property type="entry name" value="HEMOGLOBIN AND HEMOGLOBIN-HAPTOGLOBIN-BINDING PROTEIN 1-RELATED"/>
    <property type="match status" value="1"/>
</dbReference>
<keyword evidence="2 10" id="KW-0813">Transport</keyword>
<dbReference type="SUPFAM" id="SSF49464">
    <property type="entry name" value="Carboxypeptidase regulatory domain-like"/>
    <property type="match status" value="1"/>
</dbReference>
<dbReference type="InterPro" id="IPR008969">
    <property type="entry name" value="CarboxyPept-like_regulatory"/>
</dbReference>
<dbReference type="PANTHER" id="PTHR30069">
    <property type="entry name" value="TONB-DEPENDENT OUTER MEMBRANE RECEPTOR"/>
    <property type="match status" value="1"/>
</dbReference>
<dbReference type="RefSeq" id="WP_137261083.1">
    <property type="nucleotide sequence ID" value="NZ_SZQL01000004.1"/>
</dbReference>
<feature type="chain" id="PRO_5020769816" evidence="12">
    <location>
        <begin position="21"/>
        <end position="958"/>
    </location>
</feature>
<keyword evidence="8 15" id="KW-0675">Receptor</keyword>
<keyword evidence="5 12" id="KW-0732">Signal</keyword>
<dbReference type="Gene3D" id="2.60.40.1120">
    <property type="entry name" value="Carboxypeptidase-like, regulatory domain"/>
    <property type="match status" value="1"/>
</dbReference>
<feature type="domain" description="TonB-dependent receptor-like beta-barrel" evidence="13">
    <location>
        <begin position="452"/>
        <end position="931"/>
    </location>
</feature>
<protein>
    <submittedName>
        <fullName evidence="15">TonB-dependent receptor</fullName>
    </submittedName>
</protein>
<keyword evidence="7 10" id="KW-0472">Membrane</keyword>
<evidence type="ECO:0000259" key="13">
    <source>
        <dbReference type="Pfam" id="PF00593"/>
    </source>
</evidence>
<keyword evidence="6 11" id="KW-0798">TonB box</keyword>
<evidence type="ECO:0000313" key="16">
    <source>
        <dbReference type="Proteomes" id="UP000305848"/>
    </source>
</evidence>
<evidence type="ECO:0000256" key="7">
    <source>
        <dbReference type="ARBA" id="ARBA00023136"/>
    </source>
</evidence>
<proteinExistence type="inferred from homology"/>
<sequence length="958" mass="104478">MRLVHACLFFVLFISAKAIAQNTNTISGTIKSEASNESLSAVSVLLKGTTIGTYTDDKGFFKLSFTQALPITLVISSISYESKEVTVSSTAEPLSITLTPSYALGQEIVVGASRVPERIMESPVSIERVNATAIRNTPATSYYDMLGNLKGVDITTSSFTFKTPSTRGFNGSGNLRFNQFVDGMDNAAPALNFSVGSIIGLTELDVDNMELLPGSSSALYGSGGMNGTLLITSKNPFKYQGFSAQVKEGIMHVGDPRHKATPYHDISFRWGKKVSDKFAFKIGSQFIKANDWVANDKTNLARNNVLSNTKAGNRTTDPNYDGVNVFGDEASASMNAFAQAVVFGPSNPALAPVTAALTQAYGRPPTQAEIINYFATSTDPSLAPLRPFAAGLENNIYVDAQGNPQNVSRTGYDEVDLVDYNTYNVKVSGGLYYKLNSNTEASLTGNWGMGSTVYTGADRYSLKNFTMGQYRLEVRSSNWFVRAYTTQENSGDSYASTIAALTVNNAWKPDADWFAQYVGNYSGAVLQGTPADQAHAYARSKADSGRFLPGSTNFNQAFDKAKSLPIGHGGAQFADQSDLYQAEGQLNVSQYVKVIDVLVGASYRLYNLDSKGTIFADTAGPIKINEYGAYLQLQKQLFKDVLKLTASGRYDKNENFKGRFTPRFAASIKVATDNNIRLSYQQAYRFPDNQDQYINLNSPGSKLIGGLPSFAAFYHFDTNPVYTATSIAAFRSTGDPTKLQAYQFTTVKPETVESFEIGYRGVIAKQLLIDAYFYSSKYNDFIARVAVARGASGNPATSVVELASPFTSSNFSFVTNSNTPVKATGWGIGLDYKFNKGYLLSGNVYSDELHDVPAGLVTFFNTPKYRYNIGFSNDNVFKGLGYNIIYKWQDKVFWQGTFGTGTIPAFGTLDAQISYKLIKAKSMLKLGATNLTNHYYRNAFGNPYVGGLYYVSIGFNVL</sequence>
<dbReference type="GO" id="GO:0015344">
    <property type="term" value="F:siderophore uptake transmembrane transporter activity"/>
    <property type="evidence" value="ECO:0007669"/>
    <property type="project" value="TreeGrafter"/>
</dbReference>
<evidence type="ECO:0000259" key="14">
    <source>
        <dbReference type="Pfam" id="PF07715"/>
    </source>
</evidence>
<dbReference type="OrthoDB" id="1109208at2"/>
<dbReference type="InterPro" id="IPR000531">
    <property type="entry name" value="Beta-barrel_TonB"/>
</dbReference>
<accession>A0A4U3L3W1</accession>
<dbReference type="Pfam" id="PF00593">
    <property type="entry name" value="TonB_dep_Rec_b-barrel"/>
    <property type="match status" value="1"/>
</dbReference>
<evidence type="ECO:0000256" key="12">
    <source>
        <dbReference type="SAM" id="SignalP"/>
    </source>
</evidence>
<dbReference type="InterPro" id="IPR037066">
    <property type="entry name" value="Plug_dom_sf"/>
</dbReference>
<comment type="similarity">
    <text evidence="10 11">Belongs to the TonB-dependent receptor family.</text>
</comment>
<dbReference type="GO" id="GO:0044718">
    <property type="term" value="P:siderophore transmembrane transport"/>
    <property type="evidence" value="ECO:0007669"/>
    <property type="project" value="TreeGrafter"/>
</dbReference>
<organism evidence="15 16">
    <name type="scientific">Ilyomonas limi</name>
    <dbReference type="NCBI Taxonomy" id="2575867"/>
    <lineage>
        <taxon>Bacteria</taxon>
        <taxon>Pseudomonadati</taxon>
        <taxon>Bacteroidota</taxon>
        <taxon>Chitinophagia</taxon>
        <taxon>Chitinophagales</taxon>
        <taxon>Chitinophagaceae</taxon>
        <taxon>Ilyomonas</taxon>
    </lineage>
</organism>
<keyword evidence="4 10" id="KW-0812">Transmembrane</keyword>
<dbReference type="Pfam" id="PF07715">
    <property type="entry name" value="Plug"/>
    <property type="match status" value="1"/>
</dbReference>
<name>A0A4U3L3W1_9BACT</name>
<evidence type="ECO:0000256" key="3">
    <source>
        <dbReference type="ARBA" id="ARBA00022452"/>
    </source>
</evidence>
<gene>
    <name evidence="15" type="ORF">FC093_07235</name>
</gene>
<keyword evidence="16" id="KW-1185">Reference proteome</keyword>
<comment type="caution">
    <text evidence="15">The sequence shown here is derived from an EMBL/GenBank/DDBJ whole genome shotgun (WGS) entry which is preliminary data.</text>
</comment>
<evidence type="ECO:0000256" key="9">
    <source>
        <dbReference type="ARBA" id="ARBA00023237"/>
    </source>
</evidence>
<keyword evidence="9 10" id="KW-0998">Cell outer membrane</keyword>
<evidence type="ECO:0000313" key="15">
    <source>
        <dbReference type="EMBL" id="TKK69861.1"/>
    </source>
</evidence>
<dbReference type="EMBL" id="SZQL01000004">
    <property type="protein sequence ID" value="TKK69861.1"/>
    <property type="molecule type" value="Genomic_DNA"/>
</dbReference>
<feature type="signal peptide" evidence="12">
    <location>
        <begin position="1"/>
        <end position="20"/>
    </location>
</feature>
<dbReference type="Proteomes" id="UP000305848">
    <property type="component" value="Unassembled WGS sequence"/>
</dbReference>
<dbReference type="InterPro" id="IPR036942">
    <property type="entry name" value="Beta-barrel_TonB_sf"/>
</dbReference>
<dbReference type="InterPro" id="IPR012910">
    <property type="entry name" value="Plug_dom"/>
</dbReference>
<dbReference type="AlphaFoldDB" id="A0A4U3L3W1"/>
<keyword evidence="3 10" id="KW-1134">Transmembrane beta strand</keyword>
<dbReference type="SUPFAM" id="SSF56935">
    <property type="entry name" value="Porins"/>
    <property type="match status" value="1"/>
</dbReference>
<evidence type="ECO:0000256" key="10">
    <source>
        <dbReference type="PROSITE-ProRule" id="PRU01360"/>
    </source>
</evidence>
<comment type="subcellular location">
    <subcellularLocation>
        <location evidence="1 10">Cell outer membrane</location>
        <topology evidence="1 10">Multi-pass membrane protein</topology>
    </subcellularLocation>
</comment>
<dbReference type="GO" id="GO:0009279">
    <property type="term" value="C:cell outer membrane"/>
    <property type="evidence" value="ECO:0007669"/>
    <property type="project" value="UniProtKB-SubCell"/>
</dbReference>
<dbReference type="Gene3D" id="2.170.130.10">
    <property type="entry name" value="TonB-dependent receptor, plug domain"/>
    <property type="match status" value="1"/>
</dbReference>